<gene>
    <name evidence="2" type="ORF">Airi01_056300</name>
</gene>
<name>A0A9W6VM96_9ACTN</name>
<reference evidence="2" key="1">
    <citation type="submission" date="2023-03" db="EMBL/GenBank/DDBJ databases">
        <title>Actinoallomurus iriomotensis NBRC 103681.</title>
        <authorList>
            <person name="Ichikawa N."/>
            <person name="Sato H."/>
            <person name="Tonouchi N."/>
        </authorList>
    </citation>
    <scope>NUCLEOTIDE SEQUENCE</scope>
    <source>
        <strain evidence="2">NBRC 103681</strain>
    </source>
</reference>
<feature type="chain" id="PRO_5040738413" evidence="1">
    <location>
        <begin position="36"/>
        <end position="183"/>
    </location>
</feature>
<evidence type="ECO:0000313" key="3">
    <source>
        <dbReference type="Proteomes" id="UP001165135"/>
    </source>
</evidence>
<proteinExistence type="predicted"/>
<comment type="caution">
    <text evidence="2">The sequence shown here is derived from an EMBL/GenBank/DDBJ whole genome shotgun (WGS) entry which is preliminary data.</text>
</comment>
<evidence type="ECO:0000313" key="2">
    <source>
        <dbReference type="EMBL" id="GLY77363.1"/>
    </source>
</evidence>
<sequence>MTRTTATRPGPKRLIIVIAAAIVTTLTAGITAASAAPAHAAVLSVAGEGDPQAGSAAVNPADIQMPASINFDRTCYTFAGDTEESCGIRLDRGTSEALFNAAKGVAVGAFNLVCVPLLTPFVGHDSATLTCTGIAAYATSWAKLPDGQTFWIGTSGPKTAHIYLVDADAAMTGSAPSAARLVA</sequence>
<keyword evidence="1" id="KW-0732">Signal</keyword>
<organism evidence="2 3">
    <name type="scientific">Actinoallomurus iriomotensis</name>
    <dbReference type="NCBI Taxonomy" id="478107"/>
    <lineage>
        <taxon>Bacteria</taxon>
        <taxon>Bacillati</taxon>
        <taxon>Actinomycetota</taxon>
        <taxon>Actinomycetes</taxon>
        <taxon>Streptosporangiales</taxon>
        <taxon>Thermomonosporaceae</taxon>
        <taxon>Actinoallomurus</taxon>
    </lineage>
</organism>
<protein>
    <submittedName>
        <fullName evidence="2">Uncharacterized protein</fullName>
    </submittedName>
</protein>
<dbReference type="AlphaFoldDB" id="A0A9W6VM96"/>
<evidence type="ECO:0000256" key="1">
    <source>
        <dbReference type="SAM" id="SignalP"/>
    </source>
</evidence>
<dbReference type="EMBL" id="BSTJ01000007">
    <property type="protein sequence ID" value="GLY77363.1"/>
    <property type="molecule type" value="Genomic_DNA"/>
</dbReference>
<feature type="signal peptide" evidence="1">
    <location>
        <begin position="1"/>
        <end position="35"/>
    </location>
</feature>
<dbReference type="Proteomes" id="UP001165135">
    <property type="component" value="Unassembled WGS sequence"/>
</dbReference>
<accession>A0A9W6VM96</accession>